<keyword evidence="8" id="KW-0675">Receptor</keyword>
<sequence>MAGVRVAGRWLASAFCVGMALPVLAEPVKLEGVQLQQAIQRLAQMSGLQVQGIEHLTGEQRISIEGESKELLNSLLGGSGASWDIQNGVLRIYPVAPGRRADVVQLPQTVVLGQVEPSGLMVLDRNMLASMPAGNGDLTSALKIHPNVQFDNAQLSSKTPGEIAPANISINGAHFYQNAFVVDGIGFNNDIDPAHDNTALLDSAPGRSQGLALDIDLLENIQVYDSNVPASFGGFTGGVVEANTRAPSKAFSGKVSIQTSRDSWTRYHIDKRDRENFENSGNANMQPKFTKWTRRANLEGHVTDNFGLMASVSQKRSTIPLSFYSANNVAQMGYQEEKQKRKIDNYFLKSVWSINDRLVLESSVTHAPEVNYYFASNIMNSGVNLKSGGQQYAMKLKWDADWARVEQNLAYSVLEQSRDSDNDDYYTWRKSTAKDWGVGSRATTNSLEGGYGDIEQEQKTLQYKLDINLNPWVTGAVTHNISTGLDASWSKVSYERLTEANVYVSPASTNTCVRVDGTAAGACLMSPTINGWNGQYMTSRTRYVQGGFNFTTRELAAYVQNDMRMGNLKLRPGVRIDNDNYMGKTTIAPRLAMEYDLMGNQRTVFSAGANRYYGRSIYAWRLQDGRNRLRFTDRRTAASGGINAEWTQTAHAANNSTFNQLDVPYDDEWMLGFKQQFAELEFAFKYVNRTGKDQVVKVRGTTLGQPSNNPDLLSSTYTTYTNAGRSRNDIYTLTVQPLRPLDFAGTQTSALLALDWSKSKASSPIYSDTGDTYFDNDYIQYKGRFIHYADRPADNYHRPWTARLNTTTKIESINLTVDNFVRYRSGYAKAGNTGKKVEYNGQLVNVWDELEYKAVVTWDMRLGWELPVAKNQAAFVNLDIFNVLDKQVVSAASTTNAETAVPTYEVGRQFWLEVGYRF</sequence>
<dbReference type="OrthoDB" id="9766643at2"/>
<name>A0A4R6TQ79_9GAMM</name>
<dbReference type="AlphaFoldDB" id="A0A4R6TQ79"/>
<dbReference type="Gene3D" id="2.40.170.20">
    <property type="entry name" value="TonB-dependent receptor, beta-barrel domain"/>
    <property type="match status" value="1"/>
</dbReference>
<keyword evidence="4 7" id="KW-0812">Transmembrane</keyword>
<evidence type="ECO:0000256" key="2">
    <source>
        <dbReference type="ARBA" id="ARBA00022448"/>
    </source>
</evidence>
<evidence type="ECO:0000256" key="4">
    <source>
        <dbReference type="ARBA" id="ARBA00022692"/>
    </source>
</evidence>
<reference evidence="8 9" key="1">
    <citation type="submission" date="2019-03" db="EMBL/GenBank/DDBJ databases">
        <title>Genomic Encyclopedia of Type Strains, Phase IV (KMG-IV): sequencing the most valuable type-strain genomes for metagenomic binning, comparative biology and taxonomic classification.</title>
        <authorList>
            <person name="Goeker M."/>
        </authorList>
    </citation>
    <scope>NUCLEOTIDE SEQUENCE [LARGE SCALE GENOMIC DNA]</scope>
    <source>
        <strain evidence="8 9">DSM 28679</strain>
    </source>
</reference>
<keyword evidence="2 7" id="KW-0813">Transport</keyword>
<evidence type="ECO:0000256" key="1">
    <source>
        <dbReference type="ARBA" id="ARBA00004571"/>
    </source>
</evidence>
<keyword evidence="6 7" id="KW-0998">Cell outer membrane</keyword>
<dbReference type="InterPro" id="IPR036942">
    <property type="entry name" value="Beta-barrel_TonB_sf"/>
</dbReference>
<dbReference type="PROSITE" id="PS52016">
    <property type="entry name" value="TONB_DEPENDENT_REC_3"/>
    <property type="match status" value="1"/>
</dbReference>
<comment type="subcellular location">
    <subcellularLocation>
        <location evidence="1 7">Cell outer membrane</location>
        <topology evidence="1 7">Multi-pass membrane protein</topology>
    </subcellularLocation>
</comment>
<evidence type="ECO:0000256" key="6">
    <source>
        <dbReference type="ARBA" id="ARBA00023237"/>
    </source>
</evidence>
<evidence type="ECO:0000256" key="3">
    <source>
        <dbReference type="ARBA" id="ARBA00022452"/>
    </source>
</evidence>
<evidence type="ECO:0000313" key="8">
    <source>
        <dbReference type="EMBL" id="TDQ34659.1"/>
    </source>
</evidence>
<evidence type="ECO:0000256" key="5">
    <source>
        <dbReference type="ARBA" id="ARBA00023136"/>
    </source>
</evidence>
<comment type="caution">
    <text evidence="8">The sequence shown here is derived from an EMBL/GenBank/DDBJ whole genome shotgun (WGS) entry which is preliminary data.</text>
</comment>
<organism evidence="8 9">
    <name type="scientific">Thiopseudomonas denitrificans</name>
    <dbReference type="NCBI Taxonomy" id="1501432"/>
    <lineage>
        <taxon>Bacteria</taxon>
        <taxon>Pseudomonadati</taxon>
        <taxon>Pseudomonadota</taxon>
        <taxon>Gammaproteobacteria</taxon>
        <taxon>Pseudomonadales</taxon>
        <taxon>Pseudomonadaceae</taxon>
        <taxon>Thiopseudomonas</taxon>
    </lineage>
</organism>
<keyword evidence="9" id="KW-1185">Reference proteome</keyword>
<accession>A0A4R6TQ79</accession>
<evidence type="ECO:0000256" key="7">
    <source>
        <dbReference type="PROSITE-ProRule" id="PRU01360"/>
    </source>
</evidence>
<dbReference type="GO" id="GO:0009279">
    <property type="term" value="C:cell outer membrane"/>
    <property type="evidence" value="ECO:0007669"/>
    <property type="project" value="UniProtKB-SubCell"/>
</dbReference>
<protein>
    <submittedName>
        <fullName evidence="8">Outer membrane receptor protein involved in Fe transport</fullName>
    </submittedName>
</protein>
<evidence type="ECO:0000313" key="9">
    <source>
        <dbReference type="Proteomes" id="UP000294575"/>
    </source>
</evidence>
<dbReference type="RefSeq" id="WP_101496133.1">
    <property type="nucleotide sequence ID" value="NZ_LNJZ01000004.1"/>
</dbReference>
<dbReference type="EMBL" id="SNYK01000018">
    <property type="protein sequence ID" value="TDQ34659.1"/>
    <property type="molecule type" value="Genomic_DNA"/>
</dbReference>
<dbReference type="SUPFAM" id="SSF56935">
    <property type="entry name" value="Porins"/>
    <property type="match status" value="1"/>
</dbReference>
<proteinExistence type="inferred from homology"/>
<comment type="similarity">
    <text evidence="7">Belongs to the TonB-dependent receptor family.</text>
</comment>
<dbReference type="Proteomes" id="UP000294575">
    <property type="component" value="Unassembled WGS sequence"/>
</dbReference>
<gene>
    <name evidence="8" type="ORF">DFQ45_11819</name>
</gene>
<keyword evidence="3 7" id="KW-1134">Transmembrane beta strand</keyword>
<keyword evidence="5 7" id="KW-0472">Membrane</keyword>
<dbReference type="InterPro" id="IPR039426">
    <property type="entry name" value="TonB-dep_rcpt-like"/>
</dbReference>